<keyword evidence="2 9" id="KW-0813">Transport</keyword>
<feature type="transmembrane region" description="Helical" evidence="9">
    <location>
        <begin position="205"/>
        <end position="227"/>
    </location>
</feature>
<dbReference type="EMBL" id="FWFZ01000035">
    <property type="protein sequence ID" value="SLN75375.1"/>
    <property type="molecule type" value="Genomic_DNA"/>
</dbReference>
<dbReference type="CDD" id="cd06261">
    <property type="entry name" value="TM_PBP2"/>
    <property type="match status" value="1"/>
</dbReference>
<keyword evidence="8 9" id="KW-0472">Membrane</keyword>
<reference evidence="11 12" key="1">
    <citation type="submission" date="2017-03" db="EMBL/GenBank/DDBJ databases">
        <authorList>
            <person name="Afonso C.L."/>
            <person name="Miller P.J."/>
            <person name="Scott M.A."/>
            <person name="Spackman E."/>
            <person name="Goraichik I."/>
            <person name="Dimitrov K.M."/>
            <person name="Suarez D.L."/>
            <person name="Swayne D.E."/>
        </authorList>
    </citation>
    <scope>NUCLEOTIDE SEQUENCE [LARGE SCALE GENOMIC DNA]</scope>
    <source>
        <strain evidence="11 12">CECT 7023</strain>
    </source>
</reference>
<dbReference type="InterPro" id="IPR050366">
    <property type="entry name" value="BP-dependent_transpt_permease"/>
</dbReference>
<dbReference type="GO" id="GO:0005886">
    <property type="term" value="C:plasma membrane"/>
    <property type="evidence" value="ECO:0007669"/>
    <property type="project" value="UniProtKB-SubCell"/>
</dbReference>
<evidence type="ECO:0000313" key="12">
    <source>
        <dbReference type="Proteomes" id="UP000193900"/>
    </source>
</evidence>
<comment type="similarity">
    <text evidence="9">Belongs to the binding-protein-dependent transport system permease family.</text>
</comment>
<comment type="subcellular location">
    <subcellularLocation>
        <location evidence="1 9">Cell membrane</location>
        <topology evidence="1 9">Multi-pass membrane protein</topology>
    </subcellularLocation>
</comment>
<gene>
    <name evidence="11" type="primary">gsiD_6</name>
    <name evidence="11" type="ORF">ROA7023_03946</name>
</gene>
<feature type="transmembrane region" description="Helical" evidence="9">
    <location>
        <begin position="258"/>
        <end position="282"/>
    </location>
</feature>
<evidence type="ECO:0000256" key="4">
    <source>
        <dbReference type="ARBA" id="ARBA00022692"/>
    </source>
</evidence>
<proteinExistence type="inferred from homology"/>
<evidence type="ECO:0000256" key="6">
    <source>
        <dbReference type="ARBA" id="ARBA00022927"/>
    </source>
</evidence>
<name>A0A1Y5U2N6_9RHOB</name>
<feature type="transmembrane region" description="Helical" evidence="9">
    <location>
        <begin position="26"/>
        <end position="48"/>
    </location>
</feature>
<dbReference type="PANTHER" id="PTHR43386:SF1">
    <property type="entry name" value="D,D-DIPEPTIDE TRANSPORT SYSTEM PERMEASE PROTEIN DDPC-RELATED"/>
    <property type="match status" value="1"/>
</dbReference>
<evidence type="ECO:0000313" key="11">
    <source>
        <dbReference type="EMBL" id="SLN75375.1"/>
    </source>
</evidence>
<feature type="domain" description="ABC transmembrane type-1" evidence="10">
    <location>
        <begin position="87"/>
        <end position="279"/>
    </location>
</feature>
<evidence type="ECO:0000256" key="2">
    <source>
        <dbReference type="ARBA" id="ARBA00022448"/>
    </source>
</evidence>
<dbReference type="SUPFAM" id="SSF161098">
    <property type="entry name" value="MetI-like"/>
    <property type="match status" value="1"/>
</dbReference>
<dbReference type="PROSITE" id="PS50928">
    <property type="entry name" value="ABC_TM1"/>
    <property type="match status" value="1"/>
</dbReference>
<evidence type="ECO:0000256" key="1">
    <source>
        <dbReference type="ARBA" id="ARBA00004651"/>
    </source>
</evidence>
<dbReference type="RefSeq" id="WP_085880673.1">
    <property type="nucleotide sequence ID" value="NZ_FWFZ01000035.1"/>
</dbReference>
<feature type="transmembrane region" description="Helical" evidence="9">
    <location>
        <begin position="93"/>
        <end position="113"/>
    </location>
</feature>
<evidence type="ECO:0000256" key="5">
    <source>
        <dbReference type="ARBA" id="ARBA00022856"/>
    </source>
</evidence>
<dbReference type="GO" id="GO:0055085">
    <property type="term" value="P:transmembrane transport"/>
    <property type="evidence" value="ECO:0007669"/>
    <property type="project" value="InterPro"/>
</dbReference>
<organism evidence="11 12">
    <name type="scientific">Roseisalinus antarcticus</name>
    <dbReference type="NCBI Taxonomy" id="254357"/>
    <lineage>
        <taxon>Bacteria</taxon>
        <taxon>Pseudomonadati</taxon>
        <taxon>Pseudomonadota</taxon>
        <taxon>Alphaproteobacteria</taxon>
        <taxon>Rhodobacterales</taxon>
        <taxon>Roseobacteraceae</taxon>
        <taxon>Roseisalinus</taxon>
    </lineage>
</organism>
<keyword evidence="6" id="KW-0653">Protein transport</keyword>
<dbReference type="GO" id="GO:0015833">
    <property type="term" value="P:peptide transport"/>
    <property type="evidence" value="ECO:0007669"/>
    <property type="project" value="UniProtKB-KW"/>
</dbReference>
<evidence type="ECO:0000256" key="7">
    <source>
        <dbReference type="ARBA" id="ARBA00022989"/>
    </source>
</evidence>
<keyword evidence="3" id="KW-1003">Cell membrane</keyword>
<sequence length="293" mass="31734">MTAAPSPRRAFSGLRRSWSEGRIAPALIWGLSILGLIMLFCLLGPLFIEPRDALVGSVLPRQSPSAEFWLGTDAQGRDMLTLLILATPNTLKIGLIAGALGVGFGTILGLIAGNFRGWADAVIRIVADAMMTIPAIAILVIIAGNIEQMTVEIMALVVASLAWMVSTRTVRAQVLTIRERSYIEVARVNGESSLEILFREIMPNLLPFIIASFVATVATAILAVIGLEALGLGAPQEMTLGNTIYWSQQSSALLRGMWWWWLPPIIVIALISLGLFLTSIGFDRFANPRLIRA</sequence>
<keyword evidence="4 9" id="KW-0812">Transmembrane</keyword>
<feature type="transmembrane region" description="Helical" evidence="9">
    <location>
        <begin position="125"/>
        <end position="143"/>
    </location>
</feature>
<dbReference type="PANTHER" id="PTHR43386">
    <property type="entry name" value="OLIGOPEPTIDE TRANSPORT SYSTEM PERMEASE PROTEIN APPC"/>
    <property type="match status" value="1"/>
</dbReference>
<dbReference type="Pfam" id="PF00528">
    <property type="entry name" value="BPD_transp_1"/>
    <property type="match status" value="1"/>
</dbReference>
<accession>A0A1Y5U2N6</accession>
<dbReference type="GO" id="GO:0015031">
    <property type="term" value="P:protein transport"/>
    <property type="evidence" value="ECO:0007669"/>
    <property type="project" value="UniProtKB-KW"/>
</dbReference>
<dbReference type="InterPro" id="IPR000515">
    <property type="entry name" value="MetI-like"/>
</dbReference>
<dbReference type="AlphaFoldDB" id="A0A1Y5U2N6"/>
<keyword evidence="7 9" id="KW-1133">Transmembrane helix</keyword>
<dbReference type="InterPro" id="IPR035906">
    <property type="entry name" value="MetI-like_sf"/>
</dbReference>
<evidence type="ECO:0000256" key="8">
    <source>
        <dbReference type="ARBA" id="ARBA00023136"/>
    </source>
</evidence>
<evidence type="ECO:0000256" key="9">
    <source>
        <dbReference type="RuleBase" id="RU363032"/>
    </source>
</evidence>
<evidence type="ECO:0000256" key="3">
    <source>
        <dbReference type="ARBA" id="ARBA00022475"/>
    </source>
</evidence>
<dbReference type="OrthoDB" id="9766870at2"/>
<evidence type="ECO:0000259" key="10">
    <source>
        <dbReference type="PROSITE" id="PS50928"/>
    </source>
</evidence>
<dbReference type="Proteomes" id="UP000193900">
    <property type="component" value="Unassembled WGS sequence"/>
</dbReference>
<protein>
    <submittedName>
        <fullName evidence="11">Glutathione transport system permease protein GsiD</fullName>
    </submittedName>
</protein>
<dbReference type="Gene3D" id="1.10.3720.10">
    <property type="entry name" value="MetI-like"/>
    <property type="match status" value="1"/>
</dbReference>
<keyword evidence="5" id="KW-0571">Peptide transport</keyword>
<keyword evidence="12" id="KW-1185">Reference proteome</keyword>
<feature type="transmembrane region" description="Helical" evidence="9">
    <location>
        <begin position="149"/>
        <end position="170"/>
    </location>
</feature>